<reference evidence="1 2" key="1">
    <citation type="submission" date="2023-03" db="EMBL/GenBank/DDBJ databases">
        <authorList>
            <person name="Pearce D."/>
        </authorList>
    </citation>
    <scope>NUCLEOTIDE SEQUENCE [LARGE SCALE GENOMIC DNA]</scope>
    <source>
        <strain evidence="1">Msz</strain>
    </source>
</reference>
<evidence type="ECO:0000313" key="2">
    <source>
        <dbReference type="Proteomes" id="UP001162030"/>
    </source>
</evidence>
<gene>
    <name evidence="1" type="ORF">MSZNOR_0414</name>
</gene>
<dbReference type="Proteomes" id="UP001162030">
    <property type="component" value="Chromosome"/>
</dbReference>
<evidence type="ECO:0008006" key="3">
    <source>
        <dbReference type="Google" id="ProtNLM"/>
    </source>
</evidence>
<organism evidence="1 2">
    <name type="scientific">Methylocaldum szegediense</name>
    <dbReference type="NCBI Taxonomy" id="73780"/>
    <lineage>
        <taxon>Bacteria</taxon>
        <taxon>Pseudomonadati</taxon>
        <taxon>Pseudomonadota</taxon>
        <taxon>Gammaproteobacteria</taxon>
        <taxon>Methylococcales</taxon>
        <taxon>Methylococcaceae</taxon>
        <taxon>Methylocaldum</taxon>
    </lineage>
</organism>
<sequence length="107" mass="12407">MRCLQKNNLDFDYCPEFDHSTWRYSDKIHGALGIAGQANEELLTWRIRCLFERLDGTGRLRAYLGELGCRTKSRNVQPFAGIPCIIPARFLTPSKPFLDAHWPIRVR</sequence>
<evidence type="ECO:0000313" key="1">
    <source>
        <dbReference type="EMBL" id="CAI8738266.1"/>
    </source>
</evidence>
<dbReference type="EMBL" id="OX458333">
    <property type="protein sequence ID" value="CAI8738266.1"/>
    <property type="molecule type" value="Genomic_DNA"/>
</dbReference>
<keyword evidence="2" id="KW-1185">Reference proteome</keyword>
<protein>
    <recommendedName>
        <fullName evidence="3">Transposase DDE domain-containing protein</fullName>
    </recommendedName>
</protein>
<accession>A0ABN8X0E7</accession>
<proteinExistence type="predicted"/>
<name>A0ABN8X0E7_9GAMM</name>